<dbReference type="RefSeq" id="XP_019909148.1">
    <property type="nucleotide sequence ID" value="XM_020053589.3"/>
</dbReference>
<proteinExistence type="predicted"/>
<evidence type="ECO:0000256" key="6">
    <source>
        <dbReference type="ARBA" id="ARBA00023273"/>
    </source>
</evidence>
<dbReference type="KEGG" id="els:105014957"/>
<dbReference type="Proteomes" id="UP000265140">
    <property type="component" value="Chromosome 14"/>
</dbReference>
<keyword evidence="6" id="KW-0966">Cell projection</keyword>
<reference evidence="7" key="4">
    <citation type="submission" date="2025-09" db="UniProtKB">
        <authorList>
            <consortium name="Ensembl"/>
        </authorList>
    </citation>
    <scope>IDENTIFICATION</scope>
</reference>
<reference evidence="7" key="3">
    <citation type="submission" date="2025-08" db="UniProtKB">
        <authorList>
            <consortium name="Ensembl"/>
        </authorList>
    </citation>
    <scope>IDENTIFICATION</scope>
</reference>
<accession>A0A3P8ZK66</accession>
<dbReference type="InterPro" id="IPR003409">
    <property type="entry name" value="MORN"/>
</dbReference>
<evidence type="ECO:0000256" key="2">
    <source>
        <dbReference type="ARBA" id="ARBA00016322"/>
    </source>
</evidence>
<evidence type="ECO:0000256" key="1">
    <source>
        <dbReference type="ARBA" id="ARBA00004230"/>
    </source>
</evidence>
<dbReference type="PANTHER" id="PTHR46437:SF1">
    <property type="entry name" value="MORN REPEAT-CONTAINING PROTEIN 5"/>
    <property type="match status" value="1"/>
</dbReference>
<dbReference type="GeneID" id="105014957"/>
<dbReference type="InterPro" id="IPR042814">
    <property type="entry name" value="Morn5"/>
</dbReference>
<sequence length="172" mass="19682">MEFTGSSYKGTFKNGRMEGDGQYTFPTGTRYVGGMKDGMFHGKGVLFFTSGSKYEGTWENGISKQGKYAFSDGLEYRNKDWDYCDGYDRRFYTERCSGLKPAGVSQLTNLDPPHVIPSGCYDCGDGFYDPNTRVITDYEQHFLRNADDYEHEWIMRTCRKSRDEIAGNSTDR</sequence>
<comment type="subcellular location">
    <subcellularLocation>
        <location evidence="1">Cell projection</location>
        <location evidence="1">Cilium</location>
        <location evidence="1">Flagellum</location>
    </subcellularLocation>
</comment>
<dbReference type="GeneTree" id="ENSGT00390000018089"/>
<keyword evidence="3" id="KW-0677">Repeat</keyword>
<dbReference type="FunCoup" id="A0A3P8ZK66">
    <property type="interactions" value="317"/>
</dbReference>
<dbReference type="InParanoid" id="A0A3P8ZK66"/>
<dbReference type="Gene3D" id="2.20.110.10">
    <property type="entry name" value="Histone H3 K4-specific methyltransferase SET7/9 N-terminal domain"/>
    <property type="match status" value="1"/>
</dbReference>
<dbReference type="PANTHER" id="PTHR46437">
    <property type="entry name" value="MORN REPEAT-CONTAINING PROTEIN 5"/>
    <property type="match status" value="1"/>
</dbReference>
<gene>
    <name evidence="7" type="primary">MORN5</name>
</gene>
<dbReference type="GO" id="GO:0031514">
    <property type="term" value="C:motile cilium"/>
    <property type="evidence" value="ECO:0007669"/>
    <property type="project" value="UniProtKB-SubCell"/>
</dbReference>
<evidence type="ECO:0000256" key="5">
    <source>
        <dbReference type="ARBA" id="ARBA00023069"/>
    </source>
</evidence>
<dbReference type="Ensembl" id="ENSELUT00000011695.3">
    <property type="protein sequence ID" value="ENSELUP00000029126.3"/>
    <property type="gene ID" value="ENSELUG00000005932.3"/>
</dbReference>
<dbReference type="SMART" id="SM00698">
    <property type="entry name" value="MORN"/>
    <property type="match status" value="3"/>
</dbReference>
<dbReference type="OMA" id="NGRMEGK"/>
<keyword evidence="5" id="KW-0969">Cilium</keyword>
<reference evidence="7" key="2">
    <citation type="submission" date="2020-02" db="EMBL/GenBank/DDBJ databases">
        <title>Esox lucius (northern pike) genome, fEsoLuc1, primary haplotype.</title>
        <authorList>
            <person name="Myers G."/>
            <person name="Karagic N."/>
            <person name="Meyer A."/>
            <person name="Pippel M."/>
            <person name="Reichard M."/>
            <person name="Winkler S."/>
            <person name="Tracey A."/>
            <person name="Sims Y."/>
            <person name="Howe K."/>
            <person name="Rhie A."/>
            <person name="Formenti G."/>
            <person name="Durbin R."/>
            <person name="Fedrigo O."/>
            <person name="Jarvis E.D."/>
        </authorList>
    </citation>
    <scope>NUCLEOTIDE SEQUENCE [LARGE SCALE GENOMIC DNA]</scope>
</reference>
<name>A0A3P8ZK66_ESOLU</name>
<organism evidence="7 8">
    <name type="scientific">Esox lucius</name>
    <name type="common">Northern pike</name>
    <dbReference type="NCBI Taxonomy" id="8010"/>
    <lineage>
        <taxon>Eukaryota</taxon>
        <taxon>Metazoa</taxon>
        <taxon>Chordata</taxon>
        <taxon>Craniata</taxon>
        <taxon>Vertebrata</taxon>
        <taxon>Euteleostomi</taxon>
        <taxon>Actinopterygii</taxon>
        <taxon>Neopterygii</taxon>
        <taxon>Teleostei</taxon>
        <taxon>Protacanthopterygii</taxon>
        <taxon>Esociformes</taxon>
        <taxon>Esocidae</taxon>
        <taxon>Esox</taxon>
    </lineage>
</organism>
<dbReference type="Pfam" id="PF02493">
    <property type="entry name" value="MORN"/>
    <property type="match status" value="3"/>
</dbReference>
<reference evidence="8" key="1">
    <citation type="journal article" date="2014" name="PLoS ONE">
        <title>The genome and linkage map of the northern pike (Esox lucius): conserved synteny revealed between the salmonid sister group and the Neoteleostei.</title>
        <authorList>
            <person name="Rondeau E.B."/>
            <person name="Minkley D.R."/>
            <person name="Leong J.S."/>
            <person name="Messmer A.M."/>
            <person name="Jantzen J.R."/>
            <person name="von Schalburg K.R."/>
            <person name="Lemon C."/>
            <person name="Bird N.H."/>
            <person name="Koop B.F."/>
        </authorList>
    </citation>
    <scope>NUCLEOTIDE SEQUENCE</scope>
</reference>
<dbReference type="STRING" id="8010.ENSELUP00000029126"/>
<dbReference type="Bgee" id="ENSELUG00000005932">
    <property type="expression patterns" value="Expressed in mesonephros and 10 other cell types or tissues"/>
</dbReference>
<evidence type="ECO:0000256" key="4">
    <source>
        <dbReference type="ARBA" id="ARBA00022846"/>
    </source>
</evidence>
<dbReference type="RefSeq" id="XP_010875987.1">
    <property type="nucleotide sequence ID" value="XM_010877685.4"/>
</dbReference>
<protein>
    <recommendedName>
        <fullName evidence="2">MORN repeat-containing protein 5</fullName>
    </recommendedName>
</protein>
<keyword evidence="8" id="KW-1185">Reference proteome</keyword>
<keyword evidence="4" id="KW-0282">Flagellum</keyword>
<dbReference type="CTD" id="254956"/>
<evidence type="ECO:0000313" key="7">
    <source>
        <dbReference type="Ensembl" id="ENSELUP00000029126.3"/>
    </source>
</evidence>
<dbReference type="AlphaFoldDB" id="A0A3P8ZK66"/>
<evidence type="ECO:0000313" key="8">
    <source>
        <dbReference type="Proteomes" id="UP000265140"/>
    </source>
</evidence>
<evidence type="ECO:0000256" key="3">
    <source>
        <dbReference type="ARBA" id="ARBA00022737"/>
    </source>
</evidence>
<dbReference type="SUPFAM" id="SSF82185">
    <property type="entry name" value="Histone H3 K4-specific methyltransferase SET7/9 N-terminal domain"/>
    <property type="match status" value="1"/>
</dbReference>